<keyword evidence="2" id="KW-0812">Transmembrane</keyword>
<feature type="transmembrane region" description="Helical" evidence="2">
    <location>
        <begin position="222"/>
        <end position="241"/>
    </location>
</feature>
<dbReference type="InterPro" id="IPR008900">
    <property type="entry name" value="Zot_N"/>
</dbReference>
<comment type="caution">
    <text evidence="4">The sequence shown here is derived from an EMBL/GenBank/DDBJ whole genome shotgun (WGS) entry which is preliminary data.</text>
</comment>
<reference evidence="4" key="1">
    <citation type="submission" date="2021-12" db="EMBL/GenBank/DDBJ databases">
        <authorList>
            <person name="Ulrich A."/>
        </authorList>
    </citation>
    <scope>NUCLEOTIDE SEQUENCE</scope>
    <source>
        <strain evidence="4">A1P009</strain>
    </source>
</reference>
<dbReference type="EMBL" id="JAJQKU010000002">
    <property type="protein sequence ID" value="MCD9096525.1"/>
    <property type="molecule type" value="Genomic_DNA"/>
</dbReference>
<name>A0ABS8UAK1_9GAMM</name>
<evidence type="ECO:0000313" key="5">
    <source>
        <dbReference type="Proteomes" id="UP001430360"/>
    </source>
</evidence>
<dbReference type="Proteomes" id="UP001430360">
    <property type="component" value="Unassembled WGS sequence"/>
</dbReference>
<dbReference type="Pfam" id="PF05707">
    <property type="entry name" value="Zot"/>
    <property type="match status" value="1"/>
</dbReference>
<keyword evidence="5" id="KW-1185">Reference proteome</keyword>
<evidence type="ECO:0000259" key="3">
    <source>
        <dbReference type="Pfam" id="PF05707"/>
    </source>
</evidence>
<evidence type="ECO:0000256" key="2">
    <source>
        <dbReference type="SAM" id="Phobius"/>
    </source>
</evidence>
<dbReference type="RefSeq" id="WP_232135235.1">
    <property type="nucleotide sequence ID" value="NZ_JAJQKU010000002.1"/>
</dbReference>
<gene>
    <name evidence="4" type="ORF">LTT95_06175</name>
</gene>
<organism evidence="4 5">
    <name type="scientific">Luteimonas fraxinea</name>
    <dbReference type="NCBI Taxonomy" id="2901869"/>
    <lineage>
        <taxon>Bacteria</taxon>
        <taxon>Pseudomonadati</taxon>
        <taxon>Pseudomonadota</taxon>
        <taxon>Gammaproteobacteria</taxon>
        <taxon>Lysobacterales</taxon>
        <taxon>Lysobacteraceae</taxon>
        <taxon>Luteimonas</taxon>
    </lineage>
</organism>
<protein>
    <submittedName>
        <fullName evidence="4">Zonular occludens toxin domain-containing protein</fullName>
    </submittedName>
</protein>
<reference evidence="4" key="2">
    <citation type="journal article" date="2022" name="Syst. Appl. Microbiol.">
        <title>Physiological and genomic characterisation of Luteimonas fraxinea sp. nov., a bacterial species associated with trees tolerant to ash dieback.</title>
        <authorList>
            <person name="Ulrich K."/>
            <person name="Becker R."/>
            <person name="Behrendt U."/>
            <person name="Kube M."/>
            <person name="Schneck V."/>
            <person name="Ulrich A."/>
        </authorList>
    </citation>
    <scope>NUCLEOTIDE SEQUENCE</scope>
    <source>
        <strain evidence="4">A1P009</strain>
    </source>
</reference>
<keyword evidence="2" id="KW-1133">Transmembrane helix</keyword>
<evidence type="ECO:0000313" key="4">
    <source>
        <dbReference type="EMBL" id="MCD9096525.1"/>
    </source>
</evidence>
<feature type="region of interest" description="Disordered" evidence="1">
    <location>
        <begin position="272"/>
        <end position="296"/>
    </location>
</feature>
<dbReference type="InterPro" id="IPR027417">
    <property type="entry name" value="P-loop_NTPase"/>
</dbReference>
<proteinExistence type="predicted"/>
<evidence type="ECO:0000256" key="1">
    <source>
        <dbReference type="SAM" id="MobiDB-lite"/>
    </source>
</evidence>
<feature type="domain" description="Zona occludens toxin N-terminal" evidence="3">
    <location>
        <begin position="1"/>
        <end position="200"/>
    </location>
</feature>
<dbReference type="Gene3D" id="3.40.50.300">
    <property type="entry name" value="P-loop containing nucleotide triphosphate hydrolases"/>
    <property type="match status" value="1"/>
</dbReference>
<keyword evidence="2" id="KW-0472">Membrane</keyword>
<sequence>MLVFNEGVPRAGKSYDAVKSHILPALKKGRRVYARLNGLDFAKIAAYLKLTEERVRELLTHVESGDVATTFVATQDPDTRAWGIPGALKDALVVIDEIHEFYVAGRGALPPAQEQFFALIGQNGGDVVIMTQSIKRLHAAIRARIERKNVFQKLTAVGKKAQYRVTYWVTTAPDKYEQVGGETKDYDPEIFPLYAGYAVGAENVEVYDGGGTNVWLQMLPRIIVFGILAIVGGGFLVWFFLGGGASGLVDEDKQTIGGAKPTGVYQVAQPSTGQGGVWQPDAVAPTAPAPEPEWQRKQRERDAELAAMTPGQRYVVDLATKGRVRLAARAQTGGRELIVVEWLDTSGVALERLTGAGLESLGIQITYTAAGVILVAGTDAIVATGWPAPVVVRDQEQRLYRLDKEGSIAGDAEAQRAVASDRGSTGQGGESWSMAAYGDMGVQSGRYQATGLAR</sequence>
<accession>A0ABS8UAK1</accession>